<keyword evidence="1" id="KW-0802">TPR repeat</keyword>
<dbReference type="EMBL" id="CABWLC010000012">
    <property type="protein sequence ID" value="VXA85438.1"/>
    <property type="molecule type" value="Genomic_DNA"/>
</dbReference>
<dbReference type="SUPFAM" id="SSF53448">
    <property type="entry name" value="Nucleotide-diphospho-sugar transferases"/>
    <property type="match status" value="1"/>
</dbReference>
<dbReference type="PANTHER" id="PTHR22916">
    <property type="entry name" value="GLYCOSYLTRANSFERASE"/>
    <property type="match status" value="1"/>
</dbReference>
<dbReference type="Proteomes" id="UP000439123">
    <property type="component" value="Unassembled WGS sequence"/>
</dbReference>
<dbReference type="GO" id="GO:0016758">
    <property type="term" value="F:hexosyltransferase activity"/>
    <property type="evidence" value="ECO:0007669"/>
    <property type="project" value="UniProtKB-ARBA"/>
</dbReference>
<name>A0A653L1W9_AERVE</name>
<dbReference type="InterPro" id="IPR029044">
    <property type="entry name" value="Nucleotide-diphossugar_trans"/>
</dbReference>
<dbReference type="SUPFAM" id="SSF48452">
    <property type="entry name" value="TPR-like"/>
    <property type="match status" value="1"/>
</dbReference>
<dbReference type="RefSeq" id="WP_159157247.1">
    <property type="nucleotide sequence ID" value="NZ_LR732798.1"/>
</dbReference>
<dbReference type="InterPro" id="IPR011990">
    <property type="entry name" value="TPR-like_helical_dom_sf"/>
</dbReference>
<evidence type="ECO:0000313" key="3">
    <source>
        <dbReference type="EMBL" id="VXA85438.1"/>
    </source>
</evidence>
<evidence type="ECO:0000256" key="1">
    <source>
        <dbReference type="PROSITE-ProRule" id="PRU00339"/>
    </source>
</evidence>
<evidence type="ECO:0000313" key="4">
    <source>
        <dbReference type="Proteomes" id="UP000439123"/>
    </source>
</evidence>
<dbReference type="Gene3D" id="3.90.550.10">
    <property type="entry name" value="Spore Coat Polysaccharide Biosynthesis Protein SpsA, Chain A"/>
    <property type="match status" value="1"/>
</dbReference>
<reference evidence="3 4" key="1">
    <citation type="submission" date="2019-10" db="EMBL/GenBank/DDBJ databases">
        <authorList>
            <person name="Karimi E."/>
        </authorList>
    </citation>
    <scope>NUCLEOTIDE SEQUENCE [LARGE SCALE GENOMIC DNA]</scope>
    <source>
        <strain evidence="3">Aeromonas sp. 8C</strain>
    </source>
</reference>
<protein>
    <recommendedName>
        <fullName evidence="2">Glycosyltransferase 2-like domain-containing protein</fullName>
    </recommendedName>
</protein>
<accession>A0A653L1W9</accession>
<dbReference type="Pfam" id="PF00535">
    <property type="entry name" value="Glycos_transf_2"/>
    <property type="match status" value="1"/>
</dbReference>
<dbReference type="InterPro" id="IPR019734">
    <property type="entry name" value="TPR_rpt"/>
</dbReference>
<dbReference type="PANTHER" id="PTHR22916:SF3">
    <property type="entry name" value="UDP-GLCNAC:BETAGAL BETA-1,3-N-ACETYLGLUCOSAMINYLTRANSFERASE-LIKE PROTEIN 1"/>
    <property type="match status" value="1"/>
</dbReference>
<dbReference type="InterPro" id="IPR001173">
    <property type="entry name" value="Glyco_trans_2-like"/>
</dbReference>
<evidence type="ECO:0000259" key="2">
    <source>
        <dbReference type="Pfam" id="PF00535"/>
    </source>
</evidence>
<dbReference type="CDD" id="cd00761">
    <property type="entry name" value="Glyco_tranf_GTA_type"/>
    <property type="match status" value="1"/>
</dbReference>
<gene>
    <name evidence="3" type="ORF">AERO8C_20486</name>
</gene>
<feature type="domain" description="Glycosyltransferase 2-like" evidence="2">
    <location>
        <begin position="655"/>
        <end position="778"/>
    </location>
</feature>
<dbReference type="PROSITE" id="PS50005">
    <property type="entry name" value="TPR"/>
    <property type="match status" value="1"/>
</dbReference>
<organism evidence="3 4">
    <name type="scientific">Aeromonas veronii</name>
    <dbReference type="NCBI Taxonomy" id="654"/>
    <lineage>
        <taxon>Bacteria</taxon>
        <taxon>Pseudomonadati</taxon>
        <taxon>Pseudomonadota</taxon>
        <taxon>Gammaproteobacteria</taxon>
        <taxon>Aeromonadales</taxon>
        <taxon>Aeromonadaceae</taxon>
        <taxon>Aeromonas</taxon>
    </lineage>
</organism>
<dbReference type="Gene3D" id="1.25.40.10">
    <property type="entry name" value="Tetratricopeptide repeat domain"/>
    <property type="match status" value="1"/>
</dbReference>
<dbReference type="AlphaFoldDB" id="A0A653L1W9"/>
<sequence length="905" mass="104768">MKRNFLANFKSLRQASRLKNNIVSEGVKGNYQLVHGLIQEIGKNDLHANEAIRSVLYSVAVVRVLNEARDYFHQQGESDKAYKCFIYSLGLRNRQRENIDSEISRCIDKWQPEKILFLAEKGYDAYKHTRYLAIQALMHLYQQSEPFEKLSETNKKLVNYYLQTGRLKGLYLFYLKEKLYHSHDSYGIIFIALIKGLKDPLLNSLIVKFLHQYYSKNRFLSTSYVGLYLATLVEGGRSSDDMLAVSYLFKVIASLPEGDEKALLIALKDANSGATLDEISKSFFKLKKASSRYYFIRLMSGVNKDNIVRHFAKNACTWKGPAFIAKLFKLLFDCQYYGLIIEVFHKLQEDNRQHPQVFIFYVSSLRNTGKYKQAKELLQSAPSQIPELMVLSQEYYLSKKEKDLRKALQLACKVYDLQSEKNKPRWAFSIVELMCAEGDFESAYKYVTSHPKYAKELMPLIHFKEGTLTVIENEIISRLTAGEQCDDLYYYLSYLYCERKNYYRAVEYINEAVKLKVSRRNSLHYILLKSVVEKDYQACLSFIRNNQLDSDILFAKYYAYSLIQLGAFVEADNYLSLREGVFNNTQKNAIERKLLLANSARLAGNHKVSFELFSSIFPEDQRCFTCADNTNYSYAVMNLRSTASIIYDDLQPMISVIMTNYGWSNYTSVAIQSILDQTHSNFELIIVDDHSEKNAYRKLAKFIRGKKDKRIKIVRLKKNSGTYRAKNTGISISRGKYITFQDSDDWSHPMRLQVQLEKLLSVNALALVVNCCRIDSGSLVSLHKINLLREGPITLFYKRLVLDSLGYFDSVRTSADSEFISRIESYYGPDSIYHIETPYYIASFHDRSLTSYGPLSLDPILGVVGARKEYSLKYKEWHKNNCNGDLYMDFPLNERKFPTPLQLSL</sequence>
<proteinExistence type="predicted"/>
<feature type="repeat" description="TPR" evidence="1">
    <location>
        <begin position="486"/>
        <end position="519"/>
    </location>
</feature>